<reference evidence="10 11" key="1">
    <citation type="submission" date="2019-03" db="EMBL/GenBank/DDBJ databases">
        <title>Genomics of glacier-inhabiting Cryobacterium strains.</title>
        <authorList>
            <person name="Liu Q."/>
            <person name="Xin Y.-H."/>
        </authorList>
    </citation>
    <scope>NUCLEOTIDE SEQUENCE [LARGE SCALE GENOMIC DNA]</scope>
    <source>
        <strain evidence="10 11">Sr47</strain>
    </source>
</reference>
<comment type="caution">
    <text evidence="10">The sequence shown here is derived from an EMBL/GenBank/DDBJ whole genome shotgun (WGS) entry which is preliminary data.</text>
</comment>
<evidence type="ECO:0000259" key="9">
    <source>
        <dbReference type="Pfam" id="PF18916"/>
    </source>
</evidence>
<evidence type="ECO:0000313" key="10">
    <source>
        <dbReference type="EMBL" id="TFB52044.1"/>
    </source>
</evidence>
<evidence type="ECO:0000256" key="5">
    <source>
        <dbReference type="ARBA" id="ARBA00022989"/>
    </source>
</evidence>
<dbReference type="RefSeq" id="WP_134489730.1">
    <property type="nucleotide sequence ID" value="NZ_SOEZ01000038.1"/>
</dbReference>
<keyword evidence="6 8" id="KW-0472">Membrane</keyword>
<feature type="domain" description="Lycopene cyclase" evidence="9">
    <location>
        <begin position="12"/>
        <end position="89"/>
    </location>
</feature>
<gene>
    <name evidence="10" type="ORF">E3O23_07655</name>
</gene>
<sequence length="101" mass="10635">MSYLLLDAVFLAAAGAVATLALQQRRLDRTRLAATGIALAVLLVLTAVFDTVMIAVGLVAYDPALLMGFRVGLAPLEDFAYPVAAAILLPAVWALLGTRHE</sequence>
<evidence type="ECO:0000256" key="8">
    <source>
        <dbReference type="SAM" id="Phobius"/>
    </source>
</evidence>
<dbReference type="InterPro" id="IPR017825">
    <property type="entry name" value="Lycopene_cyclase_dom"/>
</dbReference>
<name>A0A4R8UEM8_9MICO</name>
<comment type="subcellular location">
    <subcellularLocation>
        <location evidence="1">Membrane</location>
        <topology evidence="1">Multi-pass membrane protein</topology>
    </subcellularLocation>
</comment>
<dbReference type="GO" id="GO:0016117">
    <property type="term" value="P:carotenoid biosynthetic process"/>
    <property type="evidence" value="ECO:0007669"/>
    <property type="project" value="UniProtKB-KW"/>
</dbReference>
<dbReference type="GO" id="GO:0016872">
    <property type="term" value="F:intramolecular lyase activity"/>
    <property type="evidence" value="ECO:0007669"/>
    <property type="project" value="InterPro"/>
</dbReference>
<dbReference type="OrthoDB" id="4411839at2"/>
<proteinExistence type="predicted"/>
<comment type="pathway">
    <text evidence="2">Carotenoid biosynthesis.</text>
</comment>
<feature type="transmembrane region" description="Helical" evidence="8">
    <location>
        <begin position="34"/>
        <end position="59"/>
    </location>
</feature>
<evidence type="ECO:0000256" key="7">
    <source>
        <dbReference type="ARBA" id="ARBA00023235"/>
    </source>
</evidence>
<dbReference type="GO" id="GO:0016020">
    <property type="term" value="C:membrane"/>
    <property type="evidence" value="ECO:0007669"/>
    <property type="project" value="UniProtKB-SubCell"/>
</dbReference>
<evidence type="ECO:0000256" key="2">
    <source>
        <dbReference type="ARBA" id="ARBA00004829"/>
    </source>
</evidence>
<dbReference type="AlphaFoldDB" id="A0A4R8UEM8"/>
<dbReference type="GO" id="GO:0045436">
    <property type="term" value="F:lycopene beta cyclase activity"/>
    <property type="evidence" value="ECO:0007669"/>
    <property type="project" value="UniProtKB-ARBA"/>
</dbReference>
<accession>A0A4R8UEM8</accession>
<feature type="transmembrane region" description="Helical" evidence="8">
    <location>
        <begin position="79"/>
        <end position="96"/>
    </location>
</feature>
<feature type="transmembrane region" description="Helical" evidence="8">
    <location>
        <begin position="6"/>
        <end position="22"/>
    </location>
</feature>
<keyword evidence="7" id="KW-0413">Isomerase</keyword>
<dbReference type="Proteomes" id="UP000297866">
    <property type="component" value="Unassembled WGS sequence"/>
</dbReference>
<organism evidence="10 11">
    <name type="scientific">Cryobacterium tagatosivorans</name>
    <dbReference type="NCBI Taxonomy" id="1259199"/>
    <lineage>
        <taxon>Bacteria</taxon>
        <taxon>Bacillati</taxon>
        <taxon>Actinomycetota</taxon>
        <taxon>Actinomycetes</taxon>
        <taxon>Micrococcales</taxon>
        <taxon>Microbacteriaceae</taxon>
        <taxon>Cryobacterium</taxon>
    </lineage>
</organism>
<keyword evidence="4" id="KW-0125">Carotenoid biosynthesis</keyword>
<evidence type="ECO:0000313" key="11">
    <source>
        <dbReference type="Proteomes" id="UP000297866"/>
    </source>
</evidence>
<dbReference type="NCBIfam" id="TIGR03462">
    <property type="entry name" value="CarR_dom_SF"/>
    <property type="match status" value="1"/>
</dbReference>
<evidence type="ECO:0000256" key="4">
    <source>
        <dbReference type="ARBA" id="ARBA00022746"/>
    </source>
</evidence>
<protein>
    <submittedName>
        <fullName evidence="10">Lycopene cyclase domain-containing protein</fullName>
    </submittedName>
</protein>
<evidence type="ECO:0000256" key="1">
    <source>
        <dbReference type="ARBA" id="ARBA00004141"/>
    </source>
</evidence>
<keyword evidence="3 8" id="KW-0812">Transmembrane</keyword>
<evidence type="ECO:0000256" key="3">
    <source>
        <dbReference type="ARBA" id="ARBA00022692"/>
    </source>
</evidence>
<keyword evidence="5 8" id="KW-1133">Transmembrane helix</keyword>
<keyword evidence="11" id="KW-1185">Reference proteome</keyword>
<dbReference type="EMBL" id="SOEZ01000038">
    <property type="protein sequence ID" value="TFB52044.1"/>
    <property type="molecule type" value="Genomic_DNA"/>
</dbReference>
<dbReference type="Pfam" id="PF18916">
    <property type="entry name" value="Lycopene_cyc"/>
    <property type="match status" value="1"/>
</dbReference>
<evidence type="ECO:0000256" key="6">
    <source>
        <dbReference type="ARBA" id="ARBA00023136"/>
    </source>
</evidence>